<keyword evidence="13" id="KW-1185">Reference proteome</keyword>
<dbReference type="Gene3D" id="1.10.10.60">
    <property type="entry name" value="Homeodomain-like"/>
    <property type="match status" value="1"/>
</dbReference>
<keyword evidence="4 8" id="KW-0371">Homeobox</keyword>
<keyword evidence="5 10" id="KW-0804">Transcription</keyword>
<dbReference type="RefSeq" id="XP_010273803.1">
    <property type="nucleotide sequence ID" value="XM_010275501.2"/>
</dbReference>
<evidence type="ECO:0000256" key="5">
    <source>
        <dbReference type="ARBA" id="ARBA00023163"/>
    </source>
</evidence>
<feature type="compositionally biased region" description="Polar residues" evidence="11">
    <location>
        <begin position="121"/>
        <end position="131"/>
    </location>
</feature>
<dbReference type="InterPro" id="IPR003106">
    <property type="entry name" value="Leu_zip_homeo"/>
</dbReference>
<dbReference type="Pfam" id="PF02183">
    <property type="entry name" value="HALZ"/>
    <property type="match status" value="1"/>
</dbReference>
<dbReference type="PROSITE" id="PS00027">
    <property type="entry name" value="HOMEOBOX_1"/>
    <property type="match status" value="1"/>
</dbReference>
<evidence type="ECO:0000313" key="14">
    <source>
        <dbReference type="RefSeq" id="XP_010273803.1"/>
    </source>
</evidence>
<dbReference type="Pfam" id="PF00046">
    <property type="entry name" value="Homeodomain"/>
    <property type="match status" value="1"/>
</dbReference>
<comment type="similarity">
    <text evidence="7 10">Belongs to the HD-ZIP homeobox family. Class I subfamily.</text>
</comment>
<feature type="domain" description="Homeobox" evidence="12">
    <location>
        <begin position="8"/>
        <end position="68"/>
    </location>
</feature>
<evidence type="ECO:0000313" key="13">
    <source>
        <dbReference type="Proteomes" id="UP000189703"/>
    </source>
</evidence>
<evidence type="ECO:0000259" key="12">
    <source>
        <dbReference type="PROSITE" id="PS50071"/>
    </source>
</evidence>
<proteinExistence type="inferred from homology"/>
<dbReference type="GO" id="GO:0005634">
    <property type="term" value="C:nucleus"/>
    <property type="evidence" value="ECO:0000318"/>
    <property type="project" value="GO_Central"/>
</dbReference>
<dbReference type="GO" id="GO:0043565">
    <property type="term" value="F:sequence-specific DNA binding"/>
    <property type="evidence" value="ECO:0000318"/>
    <property type="project" value="GO_Central"/>
</dbReference>
<dbReference type="Proteomes" id="UP000189703">
    <property type="component" value="Unplaced"/>
</dbReference>
<dbReference type="InParanoid" id="A0A1U8BBB5"/>
<dbReference type="PROSITE" id="PS50071">
    <property type="entry name" value="HOMEOBOX_2"/>
    <property type="match status" value="1"/>
</dbReference>
<evidence type="ECO:0000256" key="2">
    <source>
        <dbReference type="ARBA" id="ARBA00023015"/>
    </source>
</evidence>
<dbReference type="SMART" id="SM00389">
    <property type="entry name" value="HOX"/>
    <property type="match status" value="1"/>
</dbReference>
<gene>
    <name evidence="14" type="primary">LOC104609249</name>
</gene>
<dbReference type="GO" id="GO:0045893">
    <property type="term" value="P:positive regulation of DNA-templated transcription"/>
    <property type="evidence" value="ECO:0000318"/>
    <property type="project" value="GO_Central"/>
</dbReference>
<keyword evidence="2 10" id="KW-0805">Transcription regulation</keyword>
<evidence type="ECO:0000256" key="7">
    <source>
        <dbReference type="ARBA" id="ARBA00025748"/>
    </source>
</evidence>
<dbReference type="InterPro" id="IPR001356">
    <property type="entry name" value="HD"/>
</dbReference>
<evidence type="ECO:0000256" key="3">
    <source>
        <dbReference type="ARBA" id="ARBA00023125"/>
    </source>
</evidence>
<dbReference type="KEGG" id="nnu:104609249"/>
<evidence type="ECO:0000256" key="4">
    <source>
        <dbReference type="ARBA" id="ARBA00023155"/>
    </source>
</evidence>
<keyword evidence="6 8" id="KW-0539">Nucleus</keyword>
<dbReference type="GeneID" id="104609249"/>
<dbReference type="InterPro" id="IPR017970">
    <property type="entry name" value="Homeobox_CS"/>
</dbReference>
<evidence type="ECO:0000256" key="10">
    <source>
        <dbReference type="RuleBase" id="RU369038"/>
    </source>
</evidence>
<dbReference type="CDD" id="cd00086">
    <property type="entry name" value="homeodomain"/>
    <property type="match status" value="1"/>
</dbReference>
<dbReference type="InterPro" id="IPR045224">
    <property type="entry name" value="HDZip_class_I_plant"/>
</dbReference>
<organism evidence="13 14">
    <name type="scientific">Nelumbo nucifera</name>
    <name type="common">Sacred lotus</name>
    <dbReference type="NCBI Taxonomy" id="4432"/>
    <lineage>
        <taxon>Eukaryota</taxon>
        <taxon>Viridiplantae</taxon>
        <taxon>Streptophyta</taxon>
        <taxon>Embryophyta</taxon>
        <taxon>Tracheophyta</taxon>
        <taxon>Spermatophyta</taxon>
        <taxon>Magnoliopsida</taxon>
        <taxon>Proteales</taxon>
        <taxon>Nelumbonaceae</taxon>
        <taxon>Nelumbo</taxon>
    </lineage>
</organism>
<dbReference type="GO" id="GO:0000981">
    <property type="term" value="F:DNA-binding transcription factor activity, RNA polymerase II-specific"/>
    <property type="evidence" value="ECO:0007669"/>
    <property type="project" value="UniProtKB-UniRule"/>
</dbReference>
<dbReference type="eggNOG" id="KOG0483">
    <property type="taxonomic scope" value="Eukaryota"/>
</dbReference>
<protein>
    <recommendedName>
        <fullName evidence="10">Homeobox-leucine zipper protein</fullName>
    </recommendedName>
    <alternativeName>
        <fullName evidence="10">HD-ZIP protein</fullName>
    </alternativeName>
    <alternativeName>
        <fullName evidence="10">Homeodomain transcription factor</fullName>
    </alternativeName>
</protein>
<keyword evidence="3 8" id="KW-0238">DNA-binding</keyword>
<dbReference type="Gene3D" id="1.20.5.400">
    <property type="match status" value="1"/>
</dbReference>
<comment type="function">
    <text evidence="10">Transcription factor.</text>
</comment>
<reference evidence="14" key="1">
    <citation type="submission" date="2025-08" db="UniProtKB">
        <authorList>
            <consortium name="RefSeq"/>
        </authorList>
    </citation>
    <scope>IDENTIFICATION</scope>
</reference>
<name>A0A1U8BBB5_NELNU</name>
<dbReference type="PANTHER" id="PTHR24326:SF122">
    <property type="entry name" value="HOMEOBOX-LEUCINE ZIPPER PROTEIN HOX6"/>
    <property type="match status" value="1"/>
</dbReference>
<dbReference type="OrthoDB" id="6159439at2759"/>
<accession>A0A1U8BBB5</accession>
<evidence type="ECO:0000256" key="8">
    <source>
        <dbReference type="PROSITE-ProRule" id="PRU00108"/>
    </source>
</evidence>
<feature type="DNA-binding region" description="Homeobox" evidence="8">
    <location>
        <begin position="10"/>
        <end position="69"/>
    </location>
</feature>
<evidence type="ECO:0000256" key="6">
    <source>
        <dbReference type="ARBA" id="ARBA00023242"/>
    </source>
</evidence>
<dbReference type="SUPFAM" id="SSF46689">
    <property type="entry name" value="Homeodomain-like"/>
    <property type="match status" value="1"/>
</dbReference>
<dbReference type="OMA" id="NDALWWE"/>
<evidence type="ECO:0000256" key="1">
    <source>
        <dbReference type="ARBA" id="ARBA00004123"/>
    </source>
</evidence>
<evidence type="ECO:0000256" key="11">
    <source>
        <dbReference type="SAM" id="MobiDB-lite"/>
    </source>
</evidence>
<sequence length="210" mass="24191">MDSLSMTCITKTNKRRFSTEQITLLESIFETESKLETQKKLQLARQLSLQPRQISIWFQNKRARCKSKQLQQDYAILRANYDVLASRFDSLNKEKQSLQTELQKLRGLMDELEEDRRGSGSDFSGNGTHGSSNDDKQDAQQESQVKSSLLPESPNRMVLGLCDDQQNEIFRDYPQPQEEAALVNVIEPANAFISGDLFQLSFNDALWWEF</sequence>
<dbReference type="AlphaFoldDB" id="A0A1U8BBB5"/>
<evidence type="ECO:0000256" key="9">
    <source>
        <dbReference type="RuleBase" id="RU000682"/>
    </source>
</evidence>
<dbReference type="PANTHER" id="PTHR24326">
    <property type="entry name" value="HOMEOBOX-LEUCINE ZIPPER PROTEIN"/>
    <property type="match status" value="1"/>
</dbReference>
<feature type="region of interest" description="Disordered" evidence="11">
    <location>
        <begin position="111"/>
        <end position="149"/>
    </location>
</feature>
<comment type="subcellular location">
    <subcellularLocation>
        <location evidence="1 8 9">Nucleus</location>
    </subcellularLocation>
</comment>
<dbReference type="InterPro" id="IPR009057">
    <property type="entry name" value="Homeodomain-like_sf"/>
</dbReference>